<comment type="caution">
    <text evidence="1">The sequence shown here is derived from an EMBL/GenBank/DDBJ whole genome shotgun (WGS) entry which is preliminary data.</text>
</comment>
<protein>
    <submittedName>
        <fullName evidence="1">Uncharacterized protein</fullName>
    </submittedName>
</protein>
<dbReference type="AlphaFoldDB" id="A0A3N4YLQ8"/>
<keyword evidence="2" id="KW-1185">Reference proteome</keyword>
<accession>A0A3N4YLQ8</accession>
<name>A0A3N4YLQ8_9MICO</name>
<organism evidence="1 2">
    <name type="scientific">Myceligenerans xiligouense</name>
    <dbReference type="NCBI Taxonomy" id="253184"/>
    <lineage>
        <taxon>Bacteria</taxon>
        <taxon>Bacillati</taxon>
        <taxon>Actinomycetota</taxon>
        <taxon>Actinomycetes</taxon>
        <taxon>Micrococcales</taxon>
        <taxon>Promicromonosporaceae</taxon>
        <taxon>Myceligenerans</taxon>
    </lineage>
</organism>
<gene>
    <name evidence="1" type="ORF">EDD34_1667</name>
</gene>
<proteinExistence type="predicted"/>
<evidence type="ECO:0000313" key="2">
    <source>
        <dbReference type="Proteomes" id="UP000280501"/>
    </source>
</evidence>
<dbReference type="EMBL" id="RKQZ01000001">
    <property type="protein sequence ID" value="RPF21057.1"/>
    <property type="molecule type" value="Genomic_DNA"/>
</dbReference>
<evidence type="ECO:0000313" key="1">
    <source>
        <dbReference type="EMBL" id="RPF21057.1"/>
    </source>
</evidence>
<sequence length="106" mass="11467">MLWPTAAGRPRNLGAVEETAPVSAAMHRAKADARASHVTVGDLRHLPGGRVETDCACGMVLTNGPDWSLDEHIRLHRAEARYLAVSEVAPPGMPRLIEVGADRRPR</sequence>
<reference evidence="1 2" key="1">
    <citation type="submission" date="2018-11" db="EMBL/GenBank/DDBJ databases">
        <title>Sequencing the genomes of 1000 actinobacteria strains.</title>
        <authorList>
            <person name="Klenk H.-P."/>
        </authorList>
    </citation>
    <scope>NUCLEOTIDE SEQUENCE [LARGE SCALE GENOMIC DNA]</scope>
    <source>
        <strain evidence="1 2">DSM 15700</strain>
    </source>
</reference>
<dbReference type="Proteomes" id="UP000280501">
    <property type="component" value="Unassembled WGS sequence"/>
</dbReference>